<feature type="signal peptide" evidence="3">
    <location>
        <begin position="1"/>
        <end position="26"/>
    </location>
</feature>
<reference evidence="5" key="1">
    <citation type="journal article" date="2020" name="mSystems">
        <title>Genome- and Community-Level Interaction Insights into Carbon Utilization and Element Cycling Functions of Hydrothermarchaeota in Hydrothermal Sediment.</title>
        <authorList>
            <person name="Zhou Z."/>
            <person name="Liu Y."/>
            <person name="Xu W."/>
            <person name="Pan J."/>
            <person name="Luo Z.H."/>
            <person name="Li M."/>
        </authorList>
    </citation>
    <scope>NUCLEOTIDE SEQUENCE [LARGE SCALE GENOMIC DNA]</scope>
    <source>
        <strain evidence="5">SpSt-477</strain>
    </source>
</reference>
<feature type="transmembrane region" description="Helical" evidence="2">
    <location>
        <begin position="61"/>
        <end position="79"/>
    </location>
</feature>
<dbReference type="AlphaFoldDB" id="A0A7C4MSK6"/>
<feature type="region of interest" description="Disordered" evidence="1">
    <location>
        <begin position="30"/>
        <end position="57"/>
    </location>
</feature>
<dbReference type="NCBIfam" id="TIGR02595">
    <property type="entry name" value="PEP_CTERM"/>
    <property type="match status" value="1"/>
</dbReference>
<accession>A0A7C4MSK6</accession>
<evidence type="ECO:0000259" key="4">
    <source>
        <dbReference type="Pfam" id="PF07589"/>
    </source>
</evidence>
<evidence type="ECO:0000313" key="5">
    <source>
        <dbReference type="EMBL" id="HGU32239.1"/>
    </source>
</evidence>
<name>A0A7C4MSK6_9BACT</name>
<dbReference type="InterPro" id="IPR013424">
    <property type="entry name" value="Ice-binding_C"/>
</dbReference>
<proteinExistence type="predicted"/>
<gene>
    <name evidence="5" type="ORF">ENS29_05215</name>
</gene>
<evidence type="ECO:0000256" key="1">
    <source>
        <dbReference type="SAM" id="MobiDB-lite"/>
    </source>
</evidence>
<dbReference type="Pfam" id="PF07589">
    <property type="entry name" value="PEP-CTERM"/>
    <property type="match status" value="1"/>
</dbReference>
<organism evidence="5">
    <name type="scientific">Desulfatirhabdium butyrativorans</name>
    <dbReference type="NCBI Taxonomy" id="340467"/>
    <lineage>
        <taxon>Bacteria</taxon>
        <taxon>Pseudomonadati</taxon>
        <taxon>Thermodesulfobacteriota</taxon>
        <taxon>Desulfobacteria</taxon>
        <taxon>Desulfobacterales</taxon>
        <taxon>Desulfatirhabdiaceae</taxon>
        <taxon>Desulfatirhabdium</taxon>
    </lineage>
</organism>
<keyword evidence="3" id="KW-0732">Signal</keyword>
<evidence type="ECO:0000256" key="2">
    <source>
        <dbReference type="SAM" id="Phobius"/>
    </source>
</evidence>
<protein>
    <submittedName>
        <fullName evidence="5">PEP-CTERM sorting domain-containing protein</fullName>
    </submittedName>
</protein>
<dbReference type="EMBL" id="DSUH01000120">
    <property type="protein sequence ID" value="HGU32239.1"/>
    <property type="molecule type" value="Genomic_DNA"/>
</dbReference>
<feature type="domain" description="Ice-binding protein C-terminal" evidence="4">
    <location>
        <begin position="57"/>
        <end position="77"/>
    </location>
</feature>
<sequence length="82" mass="8311">MKKIALVCAMSVLWVAVTLLPVWAVAGPEQGKGGGADQGAVECPQPTTTKPPVSGKVPEPMTMALLAAGGAGAVALRKWSKK</sequence>
<feature type="chain" id="PRO_5027708353" evidence="3">
    <location>
        <begin position="27"/>
        <end position="82"/>
    </location>
</feature>
<comment type="caution">
    <text evidence="5">The sequence shown here is derived from an EMBL/GenBank/DDBJ whole genome shotgun (WGS) entry which is preliminary data.</text>
</comment>
<keyword evidence="2" id="KW-1133">Transmembrane helix</keyword>
<keyword evidence="2" id="KW-0812">Transmembrane</keyword>
<evidence type="ECO:0000256" key="3">
    <source>
        <dbReference type="SAM" id="SignalP"/>
    </source>
</evidence>
<keyword evidence="2" id="KW-0472">Membrane</keyword>